<comment type="similarity">
    <text evidence="1">Belongs to the free Met sulfoxide reductase family.</text>
</comment>
<dbReference type="Proteomes" id="UP000050969">
    <property type="component" value="Unassembled WGS sequence"/>
</dbReference>
<protein>
    <submittedName>
        <fullName evidence="3">Gaf domain-containing protein</fullName>
    </submittedName>
</protein>
<evidence type="ECO:0000256" key="1">
    <source>
        <dbReference type="ARBA" id="ARBA00038454"/>
    </source>
</evidence>
<name>A0A0R2MYE6_9LACO</name>
<keyword evidence="4" id="KW-1185">Reference proteome</keyword>
<dbReference type="FunFam" id="3.30.450.40:FF:000008">
    <property type="entry name" value="GAF domain-containing proteins"/>
    <property type="match status" value="1"/>
</dbReference>
<dbReference type="Pfam" id="PF13185">
    <property type="entry name" value="GAF_2"/>
    <property type="match status" value="1"/>
</dbReference>
<sequence length="160" mass="17252">MAHLDSLVVDQLSALLTDESNPITNLSNAAALLNDSLDRINWAGFYLYNQNTQELDLGPFQGKVACMHITPGSGVVGTSYQRNESIIVADVHQFAGHIACDAASNAEIVTPIVIDNQVVGIIDIDSPDFNRFDATDQTVLTAFAEELAQHLDVAHLAAIY</sequence>
<dbReference type="SMART" id="SM00065">
    <property type="entry name" value="GAF"/>
    <property type="match status" value="1"/>
</dbReference>
<dbReference type="InterPro" id="IPR003018">
    <property type="entry name" value="GAF"/>
</dbReference>
<dbReference type="PATRIC" id="fig|1293598.4.peg.1602"/>
<comment type="caution">
    <text evidence="3">The sequence shown here is derived from an EMBL/GenBank/DDBJ whole genome shotgun (WGS) entry which is preliminary data.</text>
</comment>
<feature type="domain" description="GAF" evidence="2">
    <location>
        <begin position="8"/>
        <end position="160"/>
    </location>
</feature>
<gene>
    <name evidence="3" type="ORF">IV56_GL001537</name>
</gene>
<dbReference type="RefSeq" id="WP_054776523.1">
    <property type="nucleotide sequence ID" value="NZ_BBBX01000001.1"/>
</dbReference>
<dbReference type="EMBL" id="JQCE01000005">
    <property type="protein sequence ID" value="KRO18404.1"/>
    <property type="molecule type" value="Genomic_DNA"/>
</dbReference>
<dbReference type="OrthoDB" id="9796252at2"/>
<dbReference type="STRING" id="1293598.IV56_GL001537"/>
<dbReference type="PANTHER" id="PTHR21021:SF15">
    <property type="entry name" value="FREE METHIONINE-R-SULFOXIDE REDUCTASE"/>
    <property type="match status" value="1"/>
</dbReference>
<evidence type="ECO:0000259" key="2">
    <source>
        <dbReference type="SMART" id="SM00065"/>
    </source>
</evidence>
<organism evidence="3 4">
    <name type="scientific">Lacticaseibacillus saniviri JCM 17471 = DSM 24301</name>
    <dbReference type="NCBI Taxonomy" id="1293598"/>
    <lineage>
        <taxon>Bacteria</taxon>
        <taxon>Bacillati</taxon>
        <taxon>Bacillota</taxon>
        <taxon>Bacilli</taxon>
        <taxon>Lactobacillales</taxon>
        <taxon>Lactobacillaceae</taxon>
        <taxon>Lacticaseibacillus</taxon>
    </lineage>
</organism>
<reference evidence="3 4" key="1">
    <citation type="journal article" date="2015" name="Genome Announc.">
        <title>Expanding the biotechnology potential of lactobacilli through comparative genomics of 213 strains and associated genera.</title>
        <authorList>
            <person name="Sun Z."/>
            <person name="Harris H.M."/>
            <person name="McCann A."/>
            <person name="Guo C."/>
            <person name="Argimon S."/>
            <person name="Zhang W."/>
            <person name="Yang X."/>
            <person name="Jeffery I.B."/>
            <person name="Cooney J.C."/>
            <person name="Kagawa T.F."/>
            <person name="Liu W."/>
            <person name="Song Y."/>
            <person name="Salvetti E."/>
            <person name="Wrobel A."/>
            <person name="Rasinkangas P."/>
            <person name="Parkhill J."/>
            <person name="Rea M.C."/>
            <person name="O'Sullivan O."/>
            <person name="Ritari J."/>
            <person name="Douillard F.P."/>
            <person name="Paul Ross R."/>
            <person name="Yang R."/>
            <person name="Briner A.E."/>
            <person name="Felis G.E."/>
            <person name="de Vos W.M."/>
            <person name="Barrangou R."/>
            <person name="Klaenhammer T.R."/>
            <person name="Caufield P.W."/>
            <person name="Cui Y."/>
            <person name="Zhang H."/>
            <person name="O'Toole P.W."/>
        </authorList>
    </citation>
    <scope>NUCLEOTIDE SEQUENCE [LARGE SCALE GENOMIC DNA]</scope>
    <source>
        <strain evidence="3 4">DSM 24301</strain>
    </source>
</reference>
<dbReference type="GO" id="GO:0033745">
    <property type="term" value="F:L-methionine-(R)-S-oxide reductase activity"/>
    <property type="evidence" value="ECO:0007669"/>
    <property type="project" value="TreeGrafter"/>
</dbReference>
<dbReference type="AlphaFoldDB" id="A0A0R2MYE6"/>
<dbReference type="PANTHER" id="PTHR21021">
    <property type="entry name" value="GAF/PUTATIVE CYTOSKELETAL PROTEIN"/>
    <property type="match status" value="1"/>
</dbReference>
<dbReference type="SUPFAM" id="SSF55781">
    <property type="entry name" value="GAF domain-like"/>
    <property type="match status" value="1"/>
</dbReference>
<dbReference type="InterPro" id="IPR029016">
    <property type="entry name" value="GAF-like_dom_sf"/>
</dbReference>
<evidence type="ECO:0000313" key="4">
    <source>
        <dbReference type="Proteomes" id="UP000050969"/>
    </source>
</evidence>
<accession>A0A0R2MYE6</accession>
<dbReference type="InterPro" id="IPR051330">
    <property type="entry name" value="Phosphatase_reg/MetRdx"/>
</dbReference>
<evidence type="ECO:0000313" key="3">
    <source>
        <dbReference type="EMBL" id="KRO18404.1"/>
    </source>
</evidence>
<dbReference type="GO" id="GO:0005829">
    <property type="term" value="C:cytosol"/>
    <property type="evidence" value="ECO:0007669"/>
    <property type="project" value="TreeGrafter"/>
</dbReference>
<dbReference type="Gene3D" id="3.30.450.40">
    <property type="match status" value="1"/>
</dbReference>
<proteinExistence type="inferred from homology"/>